<evidence type="ECO:0000256" key="1">
    <source>
        <dbReference type="SAM" id="Phobius"/>
    </source>
</evidence>
<keyword evidence="4" id="KW-1185">Reference proteome</keyword>
<gene>
    <name evidence="3" type="ORF">RR42_m4049</name>
</gene>
<dbReference type="KEGG" id="cbw:RR42_m4049"/>
<feature type="domain" description="DUF4178" evidence="2">
    <location>
        <begin position="59"/>
        <end position="201"/>
    </location>
</feature>
<name>A0A0C4YEX0_9BURK</name>
<keyword evidence="1" id="KW-1133">Transmembrane helix</keyword>
<dbReference type="AlphaFoldDB" id="A0A0C4YEX0"/>
<protein>
    <recommendedName>
        <fullName evidence="2">DUF4178 domain-containing protein</fullName>
    </recommendedName>
</protein>
<keyword evidence="1" id="KW-0472">Membrane</keyword>
<sequence>MQEINCPSCGAPAAFRSSAAVMVVCEFCHSTLLKDADTVKDIGKMSAVLEDYTPLQIHTSGQWDGQGFTLVGRIQLRYDSGLWNEWYLLFDDGSDGWLADASGQYMLTRRVTAEQSAAQLNGVALPRHDQLTPGTPLYFDKHRYLASDVRSARCTGGQGELPFAVGAGWTAQVADFRDEGRFLTLDYADGDPPAIYAGQAVTLDQLKCQLLREAGQIAGTADRYRGKAVPLACPGCGGPIAYRAGVASFVVCPSCHSEIDCSTSTALVLEKQRELDALKTSLAPGDIGNIDGKPYTVLGLMQCTDNDEEEASTWVEYLLFNEQRGLMWLVEQDSGWDRVEVLDTWPRMVSGTSASYQGQTFQQGYDYESEVLYAAGTFNWRVKVGDTTRLTEFGKPARRLTRETSGTEIVWTLSTTVARAQLAQWFKSSPGLAAAARLPQAARASAAGNSADLAFCRKSAKVYAILLAILNVPVALVTDRGWFTIVIGFLLLWAPIWLVQRWAGKD</sequence>
<evidence type="ECO:0000259" key="2">
    <source>
        <dbReference type="Pfam" id="PF13785"/>
    </source>
</evidence>
<reference evidence="3 4" key="1">
    <citation type="journal article" date="2015" name="Genome Announc.">
        <title>Complete Genome Sequence of Cupriavidus basilensis 4G11, Isolated from the Oak Ridge Field Research Center Site.</title>
        <authorList>
            <person name="Ray J."/>
            <person name="Waters R.J."/>
            <person name="Skerker J.M."/>
            <person name="Kuehl J.V."/>
            <person name="Price M.N."/>
            <person name="Huang J."/>
            <person name="Chakraborty R."/>
            <person name="Arkin A.P."/>
            <person name="Deutschbauer A."/>
        </authorList>
    </citation>
    <scope>NUCLEOTIDE SEQUENCE [LARGE SCALE GENOMIC DNA]</scope>
    <source>
        <strain evidence="3">4G11</strain>
    </source>
</reference>
<keyword evidence="1" id="KW-0812">Transmembrane</keyword>
<evidence type="ECO:0000313" key="3">
    <source>
        <dbReference type="EMBL" id="AJG21398.1"/>
    </source>
</evidence>
<dbReference type="InterPro" id="IPR025235">
    <property type="entry name" value="DUF4178"/>
</dbReference>
<dbReference type="RefSeq" id="WP_043350626.1">
    <property type="nucleotide sequence ID" value="NZ_CP010536.1"/>
</dbReference>
<dbReference type="Proteomes" id="UP000031843">
    <property type="component" value="Chromosome main"/>
</dbReference>
<dbReference type="EMBL" id="CP010536">
    <property type="protein sequence ID" value="AJG21398.1"/>
    <property type="molecule type" value="Genomic_DNA"/>
</dbReference>
<dbReference type="OrthoDB" id="228033at2"/>
<accession>A0A0C4YEX0</accession>
<feature type="transmembrane region" description="Helical" evidence="1">
    <location>
        <begin position="482"/>
        <end position="499"/>
    </location>
</feature>
<proteinExistence type="predicted"/>
<organism evidence="3 4">
    <name type="scientific">Cupriavidus basilensis</name>
    <dbReference type="NCBI Taxonomy" id="68895"/>
    <lineage>
        <taxon>Bacteria</taxon>
        <taxon>Pseudomonadati</taxon>
        <taxon>Pseudomonadota</taxon>
        <taxon>Betaproteobacteria</taxon>
        <taxon>Burkholderiales</taxon>
        <taxon>Burkholderiaceae</taxon>
        <taxon>Cupriavidus</taxon>
    </lineage>
</organism>
<feature type="domain" description="DUF4178" evidence="2">
    <location>
        <begin position="284"/>
        <end position="417"/>
    </location>
</feature>
<dbReference type="Pfam" id="PF13785">
    <property type="entry name" value="DUF4178"/>
    <property type="match status" value="2"/>
</dbReference>
<evidence type="ECO:0000313" key="4">
    <source>
        <dbReference type="Proteomes" id="UP000031843"/>
    </source>
</evidence>
<dbReference type="STRING" id="68895.RR42_m4049"/>